<feature type="region of interest" description="Disordered" evidence="1">
    <location>
        <begin position="82"/>
        <end position="316"/>
    </location>
</feature>
<sequence length="482" mass="52871">MQILNSSAVFPPVHPMTTNQSEKLGLVMSVGILALALGAFVLLWRLSECWKSYYISRLAQLVSKFKASDQIKAQVKMAHQAAQIGGGGGGGEGEMSCQVQSTAEQPTIEQQEVSPRIPASFVPKAPRARSSTYAGTSSQSEQARAGAGGGRLRSSTYAGATHQSCPWPGQDDEGNENRRHGLQSVRETEIRSIQEQGQEQQQQRHQGCRMGSSTSSGASHSQQQTMQLQARERSRTYAGAPSPYVLQQLQQECSRPRSSTYTVGERPRAHELEVEQEESRRPPLSSSRTVAGQLPSQQQRRLRWKSSQVPGPDARLNNFYAEGGRRGEDEDVEEQLPRILPLQAPSIGENHLSIEQQRNLVIKPPSPTAVRSGMHSHRTKPRSFLDPSLQQFSRGPSSSAAATYRDRNAEDAAALISELTVQKTESDVYDYDIEGEIRPQLSRGTLLDFMTQPPSNSRAGGRRAQILLGPSSSSGHTKRSSF</sequence>
<feature type="transmembrane region" description="Helical" evidence="2">
    <location>
        <begin position="24"/>
        <end position="44"/>
    </location>
</feature>
<gene>
    <name evidence="3" type="ORF">AXG93_461s1020</name>
</gene>
<name>A0A176VF75_MARPO</name>
<feature type="compositionally biased region" description="Polar residues" evidence="1">
    <location>
        <begin position="294"/>
        <end position="309"/>
    </location>
</feature>
<evidence type="ECO:0000256" key="2">
    <source>
        <dbReference type="SAM" id="Phobius"/>
    </source>
</evidence>
<feature type="compositionally biased region" description="Gly residues" evidence="1">
    <location>
        <begin position="84"/>
        <end position="93"/>
    </location>
</feature>
<keyword evidence="2" id="KW-1133">Transmembrane helix</keyword>
<protein>
    <submittedName>
        <fullName evidence="3">Uncharacterized protein</fullName>
    </submittedName>
</protein>
<feature type="compositionally biased region" description="Polar residues" evidence="1">
    <location>
        <begin position="388"/>
        <end position="401"/>
    </location>
</feature>
<evidence type="ECO:0000313" key="3">
    <source>
        <dbReference type="EMBL" id="OAE18961.1"/>
    </source>
</evidence>
<dbReference type="Proteomes" id="UP000077202">
    <property type="component" value="Unassembled WGS sequence"/>
</dbReference>
<feature type="compositionally biased region" description="Polar residues" evidence="1">
    <location>
        <begin position="245"/>
        <end position="262"/>
    </location>
</feature>
<dbReference type="AlphaFoldDB" id="A0A176VF75"/>
<keyword evidence="4" id="KW-1185">Reference proteome</keyword>
<feature type="region of interest" description="Disordered" evidence="1">
    <location>
        <begin position="365"/>
        <end position="404"/>
    </location>
</feature>
<comment type="caution">
    <text evidence="3">The sequence shown here is derived from an EMBL/GenBank/DDBJ whole genome shotgun (WGS) entry which is preliminary data.</text>
</comment>
<evidence type="ECO:0000313" key="4">
    <source>
        <dbReference type="Proteomes" id="UP000077202"/>
    </source>
</evidence>
<feature type="region of interest" description="Disordered" evidence="1">
    <location>
        <begin position="444"/>
        <end position="482"/>
    </location>
</feature>
<feature type="compositionally biased region" description="Polar residues" evidence="1">
    <location>
        <begin position="97"/>
        <end position="113"/>
    </location>
</feature>
<dbReference type="EMBL" id="LVLJ01003965">
    <property type="protein sequence ID" value="OAE18961.1"/>
    <property type="molecule type" value="Genomic_DNA"/>
</dbReference>
<reference evidence="3" key="1">
    <citation type="submission" date="2016-03" db="EMBL/GenBank/DDBJ databases">
        <title>Mechanisms controlling the formation of the plant cell surface in tip-growing cells are functionally conserved among land plants.</title>
        <authorList>
            <person name="Honkanen S."/>
            <person name="Jones V.A."/>
            <person name="Morieri G."/>
            <person name="Champion C."/>
            <person name="Hetherington A.J."/>
            <person name="Kelly S."/>
            <person name="Saint-Marcoux D."/>
            <person name="Proust H."/>
            <person name="Prescott H."/>
            <person name="Dolan L."/>
        </authorList>
    </citation>
    <scope>NUCLEOTIDE SEQUENCE [LARGE SCALE GENOMIC DNA]</scope>
    <source>
        <tissue evidence="3">Whole gametophyte</tissue>
    </source>
</reference>
<keyword evidence="2" id="KW-0812">Transmembrane</keyword>
<evidence type="ECO:0000256" key="1">
    <source>
        <dbReference type="SAM" id="MobiDB-lite"/>
    </source>
</evidence>
<proteinExistence type="predicted"/>
<feature type="compositionally biased region" description="Basic and acidic residues" evidence="1">
    <location>
        <begin position="265"/>
        <end position="281"/>
    </location>
</feature>
<organism evidence="3 4">
    <name type="scientific">Marchantia polymorpha subsp. ruderalis</name>
    <dbReference type="NCBI Taxonomy" id="1480154"/>
    <lineage>
        <taxon>Eukaryota</taxon>
        <taxon>Viridiplantae</taxon>
        <taxon>Streptophyta</taxon>
        <taxon>Embryophyta</taxon>
        <taxon>Marchantiophyta</taxon>
        <taxon>Marchantiopsida</taxon>
        <taxon>Marchantiidae</taxon>
        <taxon>Marchantiales</taxon>
        <taxon>Marchantiaceae</taxon>
        <taxon>Marchantia</taxon>
    </lineage>
</organism>
<keyword evidence="2" id="KW-0472">Membrane</keyword>
<accession>A0A176VF75</accession>
<feature type="compositionally biased region" description="Low complexity" evidence="1">
    <location>
        <begin position="194"/>
        <end position="225"/>
    </location>
</feature>